<dbReference type="Proteomes" id="UP000610966">
    <property type="component" value="Unassembled WGS sequence"/>
</dbReference>
<reference evidence="3" key="1">
    <citation type="submission" date="2021-01" db="EMBL/GenBank/DDBJ databases">
        <title>Whole genome shotgun sequence of Sphaerimonospora thailandensis NBRC 107569.</title>
        <authorList>
            <person name="Komaki H."/>
            <person name="Tamura T."/>
        </authorList>
    </citation>
    <scope>NUCLEOTIDE SEQUENCE</scope>
    <source>
        <strain evidence="3">NBRC 107569</strain>
    </source>
</reference>
<evidence type="ECO:0000259" key="2">
    <source>
        <dbReference type="Pfam" id="PF00561"/>
    </source>
</evidence>
<dbReference type="AlphaFoldDB" id="A0A8J3R2P6"/>
<dbReference type="PRINTS" id="PR00412">
    <property type="entry name" value="EPOXHYDRLASE"/>
</dbReference>
<protein>
    <submittedName>
        <fullName evidence="3">Putative epoxide hydrolase EphA</fullName>
    </submittedName>
</protein>
<dbReference type="Pfam" id="PF00561">
    <property type="entry name" value="Abhydrolase_1"/>
    <property type="match status" value="1"/>
</dbReference>
<dbReference type="GO" id="GO:0016787">
    <property type="term" value="F:hydrolase activity"/>
    <property type="evidence" value="ECO:0007669"/>
    <property type="project" value="UniProtKB-KW"/>
</dbReference>
<dbReference type="PANTHER" id="PTHR43329">
    <property type="entry name" value="EPOXIDE HYDROLASE"/>
    <property type="match status" value="1"/>
</dbReference>
<dbReference type="InterPro" id="IPR000639">
    <property type="entry name" value="Epox_hydrolase-like"/>
</dbReference>
<comment type="caution">
    <text evidence="3">The sequence shown here is derived from an EMBL/GenBank/DDBJ whole genome shotgun (WGS) entry which is preliminary data.</text>
</comment>
<evidence type="ECO:0000313" key="4">
    <source>
        <dbReference type="Proteomes" id="UP000610966"/>
    </source>
</evidence>
<evidence type="ECO:0000313" key="3">
    <source>
        <dbReference type="EMBL" id="GIH68036.1"/>
    </source>
</evidence>
<keyword evidence="4" id="KW-1185">Reference proteome</keyword>
<dbReference type="InterPro" id="IPR029058">
    <property type="entry name" value="AB_hydrolase_fold"/>
</dbReference>
<accession>A0A8J3R2P6</accession>
<proteinExistence type="predicted"/>
<keyword evidence="1 3" id="KW-0378">Hydrolase</keyword>
<evidence type="ECO:0000256" key="1">
    <source>
        <dbReference type="ARBA" id="ARBA00022801"/>
    </source>
</evidence>
<gene>
    <name evidence="3" type="ORF">Mth01_02890</name>
</gene>
<organism evidence="3 4">
    <name type="scientific">Sphaerimonospora thailandensis</name>
    <dbReference type="NCBI Taxonomy" id="795644"/>
    <lineage>
        <taxon>Bacteria</taxon>
        <taxon>Bacillati</taxon>
        <taxon>Actinomycetota</taxon>
        <taxon>Actinomycetes</taxon>
        <taxon>Streptosporangiales</taxon>
        <taxon>Streptosporangiaceae</taxon>
        <taxon>Sphaerimonospora</taxon>
    </lineage>
</organism>
<dbReference type="SUPFAM" id="SSF53474">
    <property type="entry name" value="alpha/beta-Hydrolases"/>
    <property type="match status" value="1"/>
</dbReference>
<dbReference type="InterPro" id="IPR000073">
    <property type="entry name" value="AB_hydrolase_1"/>
</dbReference>
<name>A0A8J3R2P6_9ACTN</name>
<feature type="domain" description="AB hydrolase-1" evidence="2">
    <location>
        <begin position="25"/>
        <end position="134"/>
    </location>
</feature>
<sequence>MSEWTHRFSRINGIDVHYVEQGSGPLVVLLHGFPHLWFSWRHQIGPIADAGFRVVAPDMRGMGRTSAPRDFRQYDVPSITGDLLGLLDHLGAEKAIFSGLDFGMFSAYDLAHLHPERVAALIGLQNPFINWTEKPPLTLAAEAGREHFHHIHYFSEPGVADRDLDAAPRRFLTKVFHTLSGAGDYLRTWDHPPGATYIDAMEEPPPLPWPWLTETELEFYVENYSASGFTGGLNWYRVGDLRWRQRKAFEGRKITVPYFFIGSENDIDLAVFHGRDPLERFGQFYADIRGVRVLEGVGHMMQMERPGAVNEVMLEFLDTLR</sequence>
<dbReference type="Gene3D" id="3.40.50.1820">
    <property type="entry name" value="alpha/beta hydrolase"/>
    <property type="match status" value="1"/>
</dbReference>
<dbReference type="EMBL" id="BOOG01000004">
    <property type="protein sequence ID" value="GIH68036.1"/>
    <property type="molecule type" value="Genomic_DNA"/>
</dbReference>
<dbReference type="RefSeq" id="WP_204009999.1">
    <property type="nucleotide sequence ID" value="NZ_BOOG01000004.1"/>
</dbReference>